<sequence length="150" mass="17380">MISQRGTCGGTIRKKPPSEAYATIEDIASNNNYFPSWREHSNFSWGGQHEGQARNVYRSPPMQHQNHGQRQEEMRPSLQDTMALFMTKINERLKAMDTQISTLATLMSQWVQVYHHHSKLSQSQRKRVKGFQQKGKKVVPPRDETPTRKT</sequence>
<feature type="region of interest" description="Disordered" evidence="1">
    <location>
        <begin position="48"/>
        <end position="76"/>
    </location>
</feature>
<feature type="compositionally biased region" description="Basic and acidic residues" evidence="1">
    <location>
        <begin position="140"/>
        <end position="150"/>
    </location>
</feature>
<dbReference type="Proteomes" id="UP000257109">
    <property type="component" value="Unassembled WGS sequence"/>
</dbReference>
<name>A0A371HM34_MUCPR</name>
<comment type="caution">
    <text evidence="2">The sequence shown here is derived from an EMBL/GenBank/DDBJ whole genome shotgun (WGS) entry which is preliminary data.</text>
</comment>
<feature type="region of interest" description="Disordered" evidence="1">
    <location>
        <begin position="118"/>
        <end position="150"/>
    </location>
</feature>
<feature type="non-terminal residue" evidence="2">
    <location>
        <position position="1"/>
    </location>
</feature>
<keyword evidence="3" id="KW-1185">Reference proteome</keyword>
<organism evidence="2 3">
    <name type="scientific">Mucuna pruriens</name>
    <name type="common">Velvet bean</name>
    <name type="synonym">Dolichos pruriens</name>
    <dbReference type="NCBI Taxonomy" id="157652"/>
    <lineage>
        <taxon>Eukaryota</taxon>
        <taxon>Viridiplantae</taxon>
        <taxon>Streptophyta</taxon>
        <taxon>Embryophyta</taxon>
        <taxon>Tracheophyta</taxon>
        <taxon>Spermatophyta</taxon>
        <taxon>Magnoliopsida</taxon>
        <taxon>eudicotyledons</taxon>
        <taxon>Gunneridae</taxon>
        <taxon>Pentapetalae</taxon>
        <taxon>rosids</taxon>
        <taxon>fabids</taxon>
        <taxon>Fabales</taxon>
        <taxon>Fabaceae</taxon>
        <taxon>Papilionoideae</taxon>
        <taxon>50 kb inversion clade</taxon>
        <taxon>NPAAA clade</taxon>
        <taxon>indigoferoid/millettioid clade</taxon>
        <taxon>Phaseoleae</taxon>
        <taxon>Mucuna</taxon>
    </lineage>
</organism>
<evidence type="ECO:0000313" key="2">
    <source>
        <dbReference type="EMBL" id="RDY03784.1"/>
    </source>
</evidence>
<proteinExistence type="predicted"/>
<evidence type="ECO:0000256" key="1">
    <source>
        <dbReference type="SAM" id="MobiDB-lite"/>
    </source>
</evidence>
<protein>
    <submittedName>
        <fullName evidence="2">Uncharacterized protein</fullName>
    </submittedName>
</protein>
<gene>
    <name evidence="2" type="ORF">CR513_12590</name>
</gene>
<reference evidence="2" key="1">
    <citation type="submission" date="2018-05" db="EMBL/GenBank/DDBJ databases">
        <title>Draft genome of Mucuna pruriens seed.</title>
        <authorList>
            <person name="Nnadi N.E."/>
            <person name="Vos R."/>
            <person name="Hasami M.H."/>
            <person name="Devisetty U.K."/>
            <person name="Aguiy J.C."/>
        </authorList>
    </citation>
    <scope>NUCLEOTIDE SEQUENCE [LARGE SCALE GENOMIC DNA]</scope>
    <source>
        <strain evidence="2">JCA_2017</strain>
    </source>
</reference>
<feature type="compositionally biased region" description="Basic residues" evidence="1">
    <location>
        <begin position="118"/>
        <end position="139"/>
    </location>
</feature>
<evidence type="ECO:0000313" key="3">
    <source>
        <dbReference type="Proteomes" id="UP000257109"/>
    </source>
</evidence>
<dbReference type="AlphaFoldDB" id="A0A371HM34"/>
<accession>A0A371HM34</accession>
<dbReference type="EMBL" id="QJKJ01002211">
    <property type="protein sequence ID" value="RDY03784.1"/>
    <property type="molecule type" value="Genomic_DNA"/>
</dbReference>